<gene>
    <name evidence="9" type="ORF">OS493_013922</name>
</gene>
<dbReference type="PANTHER" id="PTHR46685:SF1">
    <property type="entry name" value="SMALL RIBOSOMAL SUBUNIT PROTEIN US15M"/>
    <property type="match status" value="1"/>
</dbReference>
<evidence type="ECO:0000256" key="5">
    <source>
        <dbReference type="ARBA" id="ARBA00023128"/>
    </source>
</evidence>
<dbReference type="AlphaFoldDB" id="A0A9X0D459"/>
<dbReference type="Proteomes" id="UP001163046">
    <property type="component" value="Unassembled WGS sequence"/>
</dbReference>
<evidence type="ECO:0000256" key="4">
    <source>
        <dbReference type="ARBA" id="ARBA00022980"/>
    </source>
</evidence>
<reference evidence="9" key="1">
    <citation type="submission" date="2023-01" db="EMBL/GenBank/DDBJ databases">
        <title>Genome assembly of the deep-sea coral Lophelia pertusa.</title>
        <authorList>
            <person name="Herrera S."/>
            <person name="Cordes E."/>
        </authorList>
    </citation>
    <scope>NUCLEOTIDE SEQUENCE</scope>
    <source>
        <strain evidence="9">USNM1676648</strain>
        <tissue evidence="9">Polyp</tissue>
    </source>
</reference>
<keyword evidence="5" id="KW-0496">Mitochondrion</keyword>
<evidence type="ECO:0000256" key="6">
    <source>
        <dbReference type="ARBA" id="ARBA00023274"/>
    </source>
</evidence>
<dbReference type="PANTHER" id="PTHR46685">
    <property type="entry name" value="28S RIBOSOMAL PROTEIN S15, MITOCHONDRIAL"/>
    <property type="match status" value="1"/>
</dbReference>
<evidence type="ECO:0000256" key="2">
    <source>
        <dbReference type="ARBA" id="ARBA00008434"/>
    </source>
</evidence>
<evidence type="ECO:0000256" key="3">
    <source>
        <dbReference type="ARBA" id="ARBA00022946"/>
    </source>
</evidence>
<keyword evidence="10" id="KW-1185">Reference proteome</keyword>
<dbReference type="InterPro" id="IPR052137">
    <property type="entry name" value="uS15_ribosomal"/>
</dbReference>
<dbReference type="Gene3D" id="1.10.287.10">
    <property type="entry name" value="S15/NS1, RNA-binding"/>
    <property type="match status" value="1"/>
</dbReference>
<evidence type="ECO:0000256" key="8">
    <source>
        <dbReference type="ARBA" id="ARBA00035528"/>
    </source>
</evidence>
<name>A0A9X0D459_9CNID</name>
<dbReference type="GO" id="GO:0032543">
    <property type="term" value="P:mitochondrial translation"/>
    <property type="evidence" value="ECO:0007669"/>
    <property type="project" value="TreeGrafter"/>
</dbReference>
<dbReference type="SUPFAM" id="SSF47060">
    <property type="entry name" value="S15/NS1 RNA-binding domain"/>
    <property type="match status" value="1"/>
</dbReference>
<protein>
    <recommendedName>
        <fullName evidence="7">Small ribosomal subunit protein uS15m</fullName>
    </recommendedName>
    <alternativeName>
        <fullName evidence="8">28S ribosomal protein S15, mitochondrial</fullName>
    </alternativeName>
</protein>
<comment type="similarity">
    <text evidence="2">Belongs to the universal ribosomal protein uS15 family.</text>
</comment>
<dbReference type="OrthoDB" id="441444at2759"/>
<evidence type="ECO:0000256" key="7">
    <source>
        <dbReference type="ARBA" id="ARBA00035249"/>
    </source>
</evidence>
<accession>A0A9X0D459</accession>
<dbReference type="GO" id="GO:0005763">
    <property type="term" value="C:mitochondrial small ribosomal subunit"/>
    <property type="evidence" value="ECO:0007669"/>
    <property type="project" value="TreeGrafter"/>
</dbReference>
<keyword evidence="4" id="KW-0689">Ribosomal protein</keyword>
<evidence type="ECO:0000256" key="1">
    <source>
        <dbReference type="ARBA" id="ARBA00004173"/>
    </source>
</evidence>
<proteinExistence type="inferred from homology"/>
<keyword evidence="6" id="KW-0687">Ribonucleoprotein</keyword>
<dbReference type="GO" id="GO:0003735">
    <property type="term" value="F:structural constituent of ribosome"/>
    <property type="evidence" value="ECO:0007669"/>
    <property type="project" value="TreeGrafter"/>
</dbReference>
<comment type="subcellular location">
    <subcellularLocation>
        <location evidence="1">Mitochondrion</location>
    </subcellularLocation>
</comment>
<comment type="caution">
    <text evidence="9">The sequence shown here is derived from an EMBL/GenBank/DDBJ whole genome shotgun (WGS) entry which is preliminary data.</text>
</comment>
<dbReference type="EMBL" id="MU825879">
    <property type="protein sequence ID" value="KAJ7385886.1"/>
    <property type="molecule type" value="Genomic_DNA"/>
</dbReference>
<dbReference type="InterPro" id="IPR009068">
    <property type="entry name" value="uS15_NS1_RNA-bd_sf"/>
</dbReference>
<keyword evidence="3" id="KW-0809">Transit peptide</keyword>
<organism evidence="9 10">
    <name type="scientific">Desmophyllum pertusum</name>
    <dbReference type="NCBI Taxonomy" id="174260"/>
    <lineage>
        <taxon>Eukaryota</taxon>
        <taxon>Metazoa</taxon>
        <taxon>Cnidaria</taxon>
        <taxon>Anthozoa</taxon>
        <taxon>Hexacorallia</taxon>
        <taxon>Scleractinia</taxon>
        <taxon>Caryophylliina</taxon>
        <taxon>Caryophylliidae</taxon>
        <taxon>Desmophyllum</taxon>
    </lineage>
</organism>
<evidence type="ECO:0000313" key="9">
    <source>
        <dbReference type="EMBL" id="KAJ7385886.1"/>
    </source>
</evidence>
<evidence type="ECO:0000313" key="10">
    <source>
        <dbReference type="Proteomes" id="UP001163046"/>
    </source>
</evidence>
<dbReference type="GO" id="GO:0003723">
    <property type="term" value="F:RNA binding"/>
    <property type="evidence" value="ECO:0007669"/>
    <property type="project" value="TreeGrafter"/>
</dbReference>
<sequence length="214" mass="25026">MSLLRRLFISSSHLAFPRIISTYGGNSSISPIVKLPAIFSQPCCSKNFSTVDLHTDSWTSGRKYISGFEDIEELHNAPEEVKRVFCVQNASQLDHRNVAVEKLREQYTDEEELYIAKLSVKIEAVRKNNNDGKRGALDKHNKVFLNWLICQQRKKLRRLKDTRFERYLELLKELDLTPLESPHSKWNKYKFKEFKIGIEIKEKKPGTKRMVIKN</sequence>